<name>A0A941HSF7_9BACI</name>
<dbReference type="Pfam" id="PF02618">
    <property type="entry name" value="YceG"/>
    <property type="match status" value="1"/>
</dbReference>
<evidence type="ECO:0000256" key="3">
    <source>
        <dbReference type="ARBA" id="ARBA00022989"/>
    </source>
</evidence>
<protein>
    <recommendedName>
        <fullName evidence="7">Endolytic murein transglycosylase</fullName>
        <ecNumber evidence="7">4.2.2.29</ecNumber>
    </recommendedName>
    <alternativeName>
        <fullName evidence="7">Peptidoglycan lytic transglycosylase</fullName>
    </alternativeName>
    <alternativeName>
        <fullName evidence="7">Peptidoglycan polymerization terminase</fullName>
    </alternativeName>
</protein>
<organism evidence="8 9">
    <name type="scientific">Allobacillus saliphilus</name>
    <dbReference type="NCBI Taxonomy" id="2912308"/>
    <lineage>
        <taxon>Bacteria</taxon>
        <taxon>Bacillati</taxon>
        <taxon>Bacillota</taxon>
        <taxon>Bacilli</taxon>
        <taxon>Bacillales</taxon>
        <taxon>Bacillaceae</taxon>
        <taxon>Allobacillus</taxon>
    </lineage>
</organism>
<dbReference type="GO" id="GO:0071555">
    <property type="term" value="P:cell wall organization"/>
    <property type="evidence" value="ECO:0007669"/>
    <property type="project" value="UniProtKB-KW"/>
</dbReference>
<dbReference type="PANTHER" id="PTHR30518">
    <property type="entry name" value="ENDOLYTIC MUREIN TRANSGLYCOSYLASE"/>
    <property type="match status" value="1"/>
</dbReference>
<gene>
    <name evidence="7 8" type="primary">mltG</name>
    <name evidence="8" type="ORF">KC820_04295</name>
</gene>
<dbReference type="AlphaFoldDB" id="A0A941HSF7"/>
<evidence type="ECO:0000313" key="9">
    <source>
        <dbReference type="Proteomes" id="UP000675431"/>
    </source>
</evidence>
<keyword evidence="9" id="KW-1185">Reference proteome</keyword>
<evidence type="ECO:0000256" key="7">
    <source>
        <dbReference type="HAMAP-Rule" id="MF_02065"/>
    </source>
</evidence>
<dbReference type="InterPro" id="IPR003770">
    <property type="entry name" value="MLTG-like"/>
</dbReference>
<evidence type="ECO:0000256" key="6">
    <source>
        <dbReference type="ARBA" id="ARBA00023316"/>
    </source>
</evidence>
<evidence type="ECO:0000256" key="1">
    <source>
        <dbReference type="ARBA" id="ARBA00022475"/>
    </source>
</evidence>
<dbReference type="PANTHER" id="PTHR30518:SF2">
    <property type="entry name" value="ENDOLYTIC MUREIN TRANSGLYCOSYLASE"/>
    <property type="match status" value="1"/>
</dbReference>
<accession>A0A941HSF7</accession>
<comment type="function">
    <text evidence="7">Functions as a peptidoglycan terminase that cleaves nascent peptidoglycan strands endolytically to terminate their elongation.</text>
</comment>
<dbReference type="HAMAP" id="MF_02065">
    <property type="entry name" value="MltG"/>
    <property type="match status" value="1"/>
</dbReference>
<keyword evidence="3 7" id="KW-1133">Transmembrane helix</keyword>
<dbReference type="Gene3D" id="3.30.160.60">
    <property type="entry name" value="Classic Zinc Finger"/>
    <property type="match status" value="1"/>
</dbReference>
<keyword evidence="4 7" id="KW-0472">Membrane</keyword>
<dbReference type="NCBIfam" id="TIGR00247">
    <property type="entry name" value="endolytic transglycosylase MltG"/>
    <property type="match status" value="1"/>
</dbReference>
<reference evidence="8 9" key="1">
    <citation type="submission" date="2021-04" db="EMBL/GenBank/DDBJ databases">
        <title>Allobacillus sp. nov. SKP8-2 isolated from shrimp paste.</title>
        <authorList>
            <person name="Tanasupawat S."/>
            <person name="Yiamsombat S."/>
            <person name="Kanchanasin P."/>
            <person name="Kuncharoen N."/>
        </authorList>
    </citation>
    <scope>NUCLEOTIDE SEQUENCE [LARGE SCALE GENOMIC DNA]</scope>
    <source>
        <strain evidence="8 9">SKP8-2</strain>
    </source>
</reference>
<keyword evidence="1 7" id="KW-1003">Cell membrane</keyword>
<evidence type="ECO:0000256" key="2">
    <source>
        <dbReference type="ARBA" id="ARBA00022692"/>
    </source>
</evidence>
<dbReference type="Gene3D" id="3.30.1490.480">
    <property type="entry name" value="Endolytic murein transglycosylase"/>
    <property type="match status" value="1"/>
</dbReference>
<feature type="site" description="Important for catalytic activity" evidence="7">
    <location>
        <position position="261"/>
    </location>
</feature>
<keyword evidence="5 7" id="KW-0456">Lyase</keyword>
<comment type="subcellular location">
    <subcellularLocation>
        <location evidence="7">Cell membrane</location>
        <topology evidence="7">Single-pass membrane protein</topology>
    </subcellularLocation>
</comment>
<evidence type="ECO:0000256" key="4">
    <source>
        <dbReference type="ARBA" id="ARBA00023136"/>
    </source>
</evidence>
<keyword evidence="6 7" id="KW-0961">Cell wall biogenesis/degradation</keyword>
<dbReference type="EC" id="4.2.2.29" evidence="7"/>
<proteinExistence type="inferred from homology"/>
<keyword evidence="2 7" id="KW-0812">Transmembrane</keyword>
<dbReference type="EMBL" id="JAGSIE010000010">
    <property type="protein sequence ID" value="MBR7553373.1"/>
    <property type="molecule type" value="Genomic_DNA"/>
</dbReference>
<dbReference type="CDD" id="cd08010">
    <property type="entry name" value="MltG_like"/>
    <property type="match status" value="1"/>
</dbReference>
<dbReference type="Proteomes" id="UP000675431">
    <property type="component" value="Unassembled WGS sequence"/>
</dbReference>
<sequence length="377" mass="43427">MSTSNDDSKLTYKEVKKKRIWEAKIARKWIITILLFVIIGLIIGGMSIYNYIDKGLSPVDPDNNEIIEVEIPLGTSTEGIASILEEKDIINNSLIFRLYVKFKNESGFQAGEYLLAQNMELDKIIETLKTGKILVDPLYTITIPEGFTVEQIAARLDKETPINEEEFLDKMQDREYIQSLMGRYPTILGEDILQDEIRYPLEGYLYAITYPVYQEDLTIDDVVNMMLTETSNQLQPFMSQIEASEFNVHEAITMASLLEREAGSKEDRKMISGVFYNRLEDGMKLQTDPTALYAHGEHKERVLYSDLEIESPYNTYYITGLPIGPIANFHQNSMEAALNPEEHEYLYFVASYEGEVYYAETFAEHEQNIQEYRPPKD</sequence>
<feature type="transmembrane region" description="Helical" evidence="7">
    <location>
        <begin position="29"/>
        <end position="52"/>
    </location>
</feature>
<comment type="similarity">
    <text evidence="7">Belongs to the transglycosylase MltG family.</text>
</comment>
<dbReference type="RefSeq" id="WP_212368470.1">
    <property type="nucleotide sequence ID" value="NZ_JAGSIE010000010.1"/>
</dbReference>
<dbReference type="GO" id="GO:0008932">
    <property type="term" value="F:lytic endotransglycosylase activity"/>
    <property type="evidence" value="ECO:0007669"/>
    <property type="project" value="UniProtKB-UniRule"/>
</dbReference>
<evidence type="ECO:0000256" key="5">
    <source>
        <dbReference type="ARBA" id="ARBA00023239"/>
    </source>
</evidence>
<comment type="caution">
    <text evidence="8">The sequence shown here is derived from an EMBL/GenBank/DDBJ whole genome shotgun (WGS) entry which is preliminary data.</text>
</comment>
<dbReference type="GO" id="GO:0005886">
    <property type="term" value="C:plasma membrane"/>
    <property type="evidence" value="ECO:0007669"/>
    <property type="project" value="UniProtKB-SubCell"/>
</dbReference>
<evidence type="ECO:0000313" key="8">
    <source>
        <dbReference type="EMBL" id="MBR7553373.1"/>
    </source>
</evidence>
<dbReference type="GO" id="GO:0009252">
    <property type="term" value="P:peptidoglycan biosynthetic process"/>
    <property type="evidence" value="ECO:0007669"/>
    <property type="project" value="UniProtKB-UniRule"/>
</dbReference>
<comment type="catalytic activity">
    <reaction evidence="7">
        <text>a peptidoglycan chain = a peptidoglycan chain with N-acetyl-1,6-anhydromuramyl-[peptide] at the reducing end + a peptidoglycan chain with N-acetylglucosamine at the non-reducing end.</text>
        <dbReference type="EC" id="4.2.2.29"/>
    </reaction>
</comment>